<dbReference type="NCBIfam" id="TIGR03088">
    <property type="entry name" value="stp2"/>
    <property type="match status" value="1"/>
</dbReference>
<dbReference type="SUPFAM" id="SSF53756">
    <property type="entry name" value="UDP-Glycosyltransferase/glycogen phosphorylase"/>
    <property type="match status" value="1"/>
</dbReference>
<evidence type="ECO:0000313" key="2">
    <source>
        <dbReference type="EMBL" id="MBK7953115.1"/>
    </source>
</evidence>
<dbReference type="Pfam" id="PF13439">
    <property type="entry name" value="Glyco_transf_4"/>
    <property type="match status" value="1"/>
</dbReference>
<reference evidence="2 3" key="1">
    <citation type="submission" date="2020-10" db="EMBL/GenBank/DDBJ databases">
        <title>Connecting structure to function with the recovery of over 1000 high-quality activated sludge metagenome-assembled genomes encoding full-length rRNA genes using long-read sequencing.</title>
        <authorList>
            <person name="Singleton C.M."/>
            <person name="Petriglieri F."/>
            <person name="Kristensen J.M."/>
            <person name="Kirkegaard R.H."/>
            <person name="Michaelsen T.Y."/>
            <person name="Andersen M.H."/>
            <person name="Karst S.M."/>
            <person name="Dueholm M.S."/>
            <person name="Nielsen P.H."/>
            <person name="Albertsen M."/>
        </authorList>
    </citation>
    <scope>NUCLEOTIDE SEQUENCE [LARGE SCALE GENOMIC DNA]</scope>
    <source>
        <strain evidence="2">Fred_18-Q3-R57-64_BAT3C.720</strain>
    </source>
</reference>
<protein>
    <submittedName>
        <fullName evidence="2">TIGR03088 family PEP-CTERM/XrtA system glycosyltransferase</fullName>
    </submittedName>
</protein>
<dbReference type="Gene3D" id="3.40.50.2000">
    <property type="entry name" value="Glycogen Phosphorylase B"/>
    <property type="match status" value="2"/>
</dbReference>
<dbReference type="EMBL" id="JADJOT010000002">
    <property type="protein sequence ID" value="MBK7953115.1"/>
    <property type="molecule type" value="Genomic_DNA"/>
</dbReference>
<dbReference type="Pfam" id="PF13692">
    <property type="entry name" value="Glyco_trans_1_4"/>
    <property type="match status" value="1"/>
</dbReference>
<feature type="domain" description="Glycosyltransferase subfamily 4-like N-terminal" evidence="1">
    <location>
        <begin position="20"/>
        <end position="180"/>
    </location>
</feature>
<name>A0A935T525_9PROT</name>
<evidence type="ECO:0000259" key="1">
    <source>
        <dbReference type="Pfam" id="PF13439"/>
    </source>
</evidence>
<dbReference type="GO" id="GO:0016757">
    <property type="term" value="F:glycosyltransferase activity"/>
    <property type="evidence" value="ECO:0007669"/>
    <property type="project" value="UniProtKB-ARBA"/>
</dbReference>
<accession>A0A935T525</accession>
<comment type="caution">
    <text evidence="2">The sequence shown here is derived from an EMBL/GenBank/DDBJ whole genome shotgun (WGS) entry which is preliminary data.</text>
</comment>
<dbReference type="PANTHER" id="PTHR12526">
    <property type="entry name" value="GLYCOSYLTRANSFERASE"/>
    <property type="match status" value="1"/>
</dbReference>
<dbReference type="InterPro" id="IPR017522">
    <property type="entry name" value="Sugar_tfrase_PEP-CTERM_Stp2"/>
</dbReference>
<evidence type="ECO:0000313" key="3">
    <source>
        <dbReference type="Proteomes" id="UP000706151"/>
    </source>
</evidence>
<dbReference type="Proteomes" id="UP000706151">
    <property type="component" value="Unassembled WGS sequence"/>
</dbReference>
<organism evidence="2 3">
    <name type="scientific">Candidatus Accumulibacter affinis</name>
    <dbReference type="NCBI Taxonomy" id="2954384"/>
    <lineage>
        <taxon>Bacteria</taxon>
        <taxon>Pseudomonadati</taxon>
        <taxon>Pseudomonadota</taxon>
        <taxon>Betaproteobacteria</taxon>
        <taxon>Candidatus Accumulibacter</taxon>
    </lineage>
</organism>
<dbReference type="InterPro" id="IPR028098">
    <property type="entry name" value="Glyco_trans_4-like_N"/>
</dbReference>
<gene>
    <name evidence="2" type="ORF">IPK02_03530</name>
</gene>
<dbReference type="AlphaFoldDB" id="A0A935T525"/>
<sequence length="395" mass="43427">MSKGYDARPVVAHVIFRLAVGGLENGVVNLINHMPVDAYRHVVISLTETTDFQRRIVRDDVSVIALGKGDGHAFWIYPRLFKLFRELRPAIVHSRNLAALEVLIPAWAAGVPVRIHGEHGREGKDLDGLSKKYQWLRRFYRPFVTQYIALSRDLKDYLTFRIGIAPSKVTQIYNGVDVQRFRPARIRQPIAGCPFSGADLWLIGTVGRMQVVKDQTTLVRAFIRAAAVSPELRNRLRLVMIGDGPLRTESQALLQQAGLADLAWLPGQRNDVPEVLRGLDCFVLPSLSEGLSNSILEAMASGLPVIATDVGGNCELIEAGHTGELVPAAAAEAMARKIAAYALDPSRARVAGQAGRLATEQRFSLEAMTNGYQGLYDQLLSSRASRQGVAKLIHP</sequence>
<proteinExistence type="predicted"/>